<dbReference type="KEGG" id="wct:WS74_1168"/>
<sequence>MITYRRPISVEEVYQIADASFDPSPWTVPAFETDLANKWTDYLIMLIDDEPMGFASGTLIGDELSISHVAIVKERQGQGYGSQLLMTWLTRFPLDTRALLEVRSSNVAAQKLYEKIGFTSYYVRKGYYNHPVEDAVMMEYRTTGKELHDN</sequence>
<keyword evidence="2 5" id="KW-0963">Cytoplasm</keyword>
<dbReference type="EC" id="2.3.1.266" evidence="5"/>
<evidence type="ECO:0000256" key="3">
    <source>
        <dbReference type="ARBA" id="ARBA00022679"/>
    </source>
</evidence>
<evidence type="ECO:0000313" key="8">
    <source>
        <dbReference type="Proteomes" id="UP000029079"/>
    </source>
</evidence>
<proteinExistence type="inferred from homology"/>
<evidence type="ECO:0000256" key="2">
    <source>
        <dbReference type="ARBA" id="ARBA00022490"/>
    </source>
</evidence>
<dbReference type="CDD" id="cd04301">
    <property type="entry name" value="NAT_SF"/>
    <property type="match status" value="1"/>
</dbReference>
<dbReference type="OrthoDB" id="9794566at2"/>
<evidence type="ECO:0000256" key="4">
    <source>
        <dbReference type="ARBA" id="ARBA00023315"/>
    </source>
</evidence>
<dbReference type="GO" id="GO:0008999">
    <property type="term" value="F:protein-N-terminal-alanine acetyltransferase activity"/>
    <property type="evidence" value="ECO:0007669"/>
    <property type="project" value="UniProtKB-EC"/>
</dbReference>
<dbReference type="InterPro" id="IPR016181">
    <property type="entry name" value="Acyl_CoA_acyltransferase"/>
</dbReference>
<dbReference type="InterPro" id="IPR006464">
    <property type="entry name" value="AcTrfase_RimI/Ard1"/>
</dbReference>
<feature type="domain" description="N-acetyltransferase" evidence="6">
    <location>
        <begin position="1"/>
        <end position="143"/>
    </location>
</feature>
<evidence type="ECO:0000256" key="5">
    <source>
        <dbReference type="RuleBase" id="RU363094"/>
    </source>
</evidence>
<dbReference type="PROSITE" id="PS51186">
    <property type="entry name" value="GNAT"/>
    <property type="match status" value="1"/>
</dbReference>
<dbReference type="AlphaFoldDB" id="A0A075TWU2"/>
<evidence type="ECO:0000259" key="6">
    <source>
        <dbReference type="PROSITE" id="PS51186"/>
    </source>
</evidence>
<comment type="catalytic activity">
    <reaction evidence="5">
        <text>N-terminal L-alanyl-[ribosomal protein bS18] + acetyl-CoA = N-terminal N(alpha)-acetyl-L-alanyl-[ribosomal protein bS18] + CoA + H(+)</text>
        <dbReference type="Rhea" id="RHEA:43756"/>
        <dbReference type="Rhea" id="RHEA-COMP:10676"/>
        <dbReference type="Rhea" id="RHEA-COMP:10677"/>
        <dbReference type="ChEBI" id="CHEBI:15378"/>
        <dbReference type="ChEBI" id="CHEBI:57287"/>
        <dbReference type="ChEBI" id="CHEBI:57288"/>
        <dbReference type="ChEBI" id="CHEBI:64718"/>
        <dbReference type="ChEBI" id="CHEBI:83683"/>
        <dbReference type="EC" id="2.3.1.266"/>
    </reaction>
</comment>
<dbReference type="GO" id="GO:0005737">
    <property type="term" value="C:cytoplasm"/>
    <property type="evidence" value="ECO:0007669"/>
    <property type="project" value="UniProtKB-SubCell"/>
</dbReference>
<comment type="subcellular location">
    <subcellularLocation>
        <location evidence="5">Cytoplasm</location>
    </subcellularLocation>
</comment>
<dbReference type="PANTHER" id="PTHR43420:SF44">
    <property type="entry name" value="ACETYLTRANSFERASE YPEA"/>
    <property type="match status" value="1"/>
</dbReference>
<keyword evidence="4" id="KW-0012">Acyltransferase</keyword>
<dbReference type="InterPro" id="IPR050680">
    <property type="entry name" value="YpeA/RimI_acetyltransf"/>
</dbReference>
<dbReference type="STRING" id="759620.WS105_1163"/>
<dbReference type="NCBIfam" id="TIGR01575">
    <property type="entry name" value="rimI"/>
    <property type="match status" value="1"/>
</dbReference>
<comment type="similarity">
    <text evidence="1 5">Belongs to the acetyltransferase family. RimI subfamily.</text>
</comment>
<dbReference type="RefSeq" id="WP_038528584.1">
    <property type="nucleotide sequence ID" value="NZ_CP009223.1"/>
</dbReference>
<evidence type="ECO:0000313" key="7">
    <source>
        <dbReference type="EMBL" id="AIM63418.1"/>
    </source>
</evidence>
<accession>A0A075TWU2</accession>
<gene>
    <name evidence="7" type="ORF">WS74_1168</name>
</gene>
<dbReference type="Pfam" id="PF00583">
    <property type="entry name" value="Acetyltransf_1"/>
    <property type="match status" value="1"/>
</dbReference>
<comment type="function">
    <text evidence="5">Acetylates the N-terminal alanine of ribosomal protein bS18.</text>
</comment>
<reference evidence="8" key="2">
    <citation type="submission" date="2014-08" db="EMBL/GenBank/DDBJ databases">
        <title>Complete genome of Weissella ceti strain WS74 isolated from diseased rainbow trout in Brazil.</title>
        <authorList>
            <person name="Figueiredo H.C.P."/>
            <person name="Leal C.A.G."/>
            <person name="Pereira F.L."/>
            <person name="Soares S.C."/>
            <person name="Dorella F.A."/>
            <person name="Carvalho A.F."/>
            <person name="Azevedo V.A.C."/>
        </authorList>
    </citation>
    <scope>NUCLEOTIDE SEQUENCE [LARGE SCALE GENOMIC DNA]</scope>
    <source>
        <strain evidence="8">WS74</strain>
    </source>
</reference>
<keyword evidence="3 7" id="KW-0808">Transferase</keyword>
<dbReference type="PATRIC" id="fig|759620.7.peg.1123"/>
<name>A0A075TWU2_9LACO</name>
<dbReference type="Gene3D" id="3.40.630.30">
    <property type="match status" value="1"/>
</dbReference>
<organism evidence="7 8">
    <name type="scientific">Weissella ceti</name>
    <dbReference type="NCBI Taxonomy" id="759620"/>
    <lineage>
        <taxon>Bacteria</taxon>
        <taxon>Bacillati</taxon>
        <taxon>Bacillota</taxon>
        <taxon>Bacilli</taxon>
        <taxon>Lactobacillales</taxon>
        <taxon>Lactobacillaceae</taxon>
        <taxon>Weissella</taxon>
    </lineage>
</organism>
<dbReference type="Proteomes" id="UP000029079">
    <property type="component" value="Chromosome"/>
</dbReference>
<dbReference type="InterPro" id="IPR000182">
    <property type="entry name" value="GNAT_dom"/>
</dbReference>
<protein>
    <recommendedName>
        <fullName evidence="5">[Ribosomal protein bS18]-alanine N-acetyltransferase</fullName>
        <ecNumber evidence="5">2.3.1.266</ecNumber>
    </recommendedName>
</protein>
<keyword evidence="8" id="KW-1185">Reference proteome</keyword>
<evidence type="ECO:0000256" key="1">
    <source>
        <dbReference type="ARBA" id="ARBA00005395"/>
    </source>
</evidence>
<dbReference type="KEGG" id="wci:WS105_1163"/>
<dbReference type="EMBL" id="CP009223">
    <property type="protein sequence ID" value="AIM63418.1"/>
    <property type="molecule type" value="Genomic_DNA"/>
</dbReference>
<dbReference type="SUPFAM" id="SSF55729">
    <property type="entry name" value="Acyl-CoA N-acyltransferases (Nat)"/>
    <property type="match status" value="1"/>
</dbReference>
<dbReference type="KEGG" id="wce:WS08_1100"/>
<reference evidence="7 8" key="1">
    <citation type="journal article" date="2014" name="Genome Announc.">
        <title>Complete Genome Sequences of Fish Pathogenic Weissella ceti Strains WS74 and WS105.</title>
        <authorList>
            <person name="Figueiredo H.C."/>
            <person name="Leal C.A."/>
            <person name="Dorella F.A."/>
            <person name="Carvalho A.F."/>
            <person name="Soares S.C."/>
            <person name="Pereira F.L."/>
            <person name="Azevedo V.A."/>
        </authorList>
    </citation>
    <scope>NUCLEOTIDE SEQUENCE [LARGE SCALE GENOMIC DNA]</scope>
    <source>
        <strain evidence="7 8">WS74</strain>
    </source>
</reference>
<dbReference type="PANTHER" id="PTHR43420">
    <property type="entry name" value="ACETYLTRANSFERASE"/>
    <property type="match status" value="1"/>
</dbReference>